<dbReference type="OrthoDB" id="4953139at2"/>
<dbReference type="HOGENOM" id="CLU_2614324_0_0_11"/>
<sequence>MADTEEFKAPSGQSSLLNSEPANWPEAVTATGDSAVDQVLGGLDELPETPIDEHPASYQRLHDELLAELESGPGNATT</sequence>
<feature type="compositionally biased region" description="Polar residues" evidence="1">
    <location>
        <begin position="11"/>
        <end position="21"/>
    </location>
</feature>
<reference evidence="2 3" key="1">
    <citation type="journal article" date="2015" name="Genome Announc.">
        <title>Complete Genome Sequencing of Protease-Producing Novel Arthrobacter sp. Strain IHBB 11108 Using PacBio Single-Molecule Real-Time Sequencing Technology.</title>
        <authorList>
            <person name="Kiran S."/>
            <person name="Swarnkar M.K."/>
            <person name="Pal M."/>
            <person name="Thakur R."/>
            <person name="Tewari R."/>
            <person name="Singh A.K."/>
            <person name="Gulati A."/>
        </authorList>
    </citation>
    <scope>NUCLEOTIDE SEQUENCE [LARGE SCALE GENOMIC DNA]</scope>
    <source>
        <strain evidence="2 3">IHBB 11108</strain>
    </source>
</reference>
<dbReference type="KEGG" id="ari:UM93_02260"/>
<feature type="region of interest" description="Disordered" evidence="1">
    <location>
        <begin position="1"/>
        <end position="26"/>
    </location>
</feature>
<protein>
    <submittedName>
        <fullName evidence="2">Uncharacterized protein</fullName>
    </submittedName>
</protein>
<organism evidence="2 3">
    <name type="scientific">Psychromicrobium lacuslunae</name>
    <dbReference type="NCBI Taxonomy" id="1618207"/>
    <lineage>
        <taxon>Bacteria</taxon>
        <taxon>Bacillati</taxon>
        <taxon>Actinomycetota</taxon>
        <taxon>Actinomycetes</taxon>
        <taxon>Micrococcales</taxon>
        <taxon>Micrococcaceae</taxon>
        <taxon>Psychromicrobium</taxon>
    </lineage>
</organism>
<dbReference type="RefSeq" id="WP_052663536.1">
    <property type="nucleotide sequence ID" value="NZ_CP011005.1"/>
</dbReference>
<keyword evidence="3" id="KW-1185">Reference proteome</keyword>
<proteinExistence type="predicted"/>
<evidence type="ECO:0000256" key="1">
    <source>
        <dbReference type="SAM" id="MobiDB-lite"/>
    </source>
</evidence>
<gene>
    <name evidence="2" type="ORF">UM93_02260</name>
</gene>
<name>A0A0D4BX03_9MICC</name>
<accession>A0A0D4BX03</accession>
<dbReference type="EMBL" id="CP011005">
    <property type="protein sequence ID" value="AJT40645.1"/>
    <property type="molecule type" value="Genomic_DNA"/>
</dbReference>
<dbReference type="Proteomes" id="UP000061839">
    <property type="component" value="Chromosome"/>
</dbReference>
<dbReference type="PATRIC" id="fig|1618207.4.peg.462"/>
<evidence type="ECO:0000313" key="3">
    <source>
        <dbReference type="Proteomes" id="UP000061839"/>
    </source>
</evidence>
<evidence type="ECO:0000313" key="2">
    <source>
        <dbReference type="EMBL" id="AJT40645.1"/>
    </source>
</evidence>
<dbReference type="AlphaFoldDB" id="A0A0D4BX03"/>